<name>A0A1T2KXN4_9GAMM</name>
<dbReference type="Gene3D" id="1.10.8.60">
    <property type="match status" value="1"/>
</dbReference>
<evidence type="ECO:0000256" key="4">
    <source>
        <dbReference type="ARBA" id="ARBA00023163"/>
    </source>
</evidence>
<protein>
    <submittedName>
        <fullName evidence="6">Fis family transcriptional regulator</fullName>
    </submittedName>
</protein>
<comment type="caution">
    <text evidence="6">The sequence shown here is derived from an EMBL/GenBank/DDBJ whole genome shotgun (WGS) entry which is preliminary data.</text>
</comment>
<dbReference type="EMBL" id="MPRJ01000006">
    <property type="protein sequence ID" value="OOZ37627.1"/>
    <property type="molecule type" value="Genomic_DNA"/>
</dbReference>
<evidence type="ECO:0000313" key="7">
    <source>
        <dbReference type="Proteomes" id="UP000190896"/>
    </source>
</evidence>
<dbReference type="CDD" id="cd00009">
    <property type="entry name" value="AAA"/>
    <property type="match status" value="1"/>
</dbReference>
<evidence type="ECO:0000259" key="5">
    <source>
        <dbReference type="PROSITE" id="PS50045"/>
    </source>
</evidence>
<reference evidence="6 7" key="1">
    <citation type="submission" date="2016-11" db="EMBL/GenBank/DDBJ databases">
        <title>Mixed transmission modes and dynamic genome evolution in an obligate animal-bacterial symbiosis.</title>
        <authorList>
            <person name="Russell S.L."/>
            <person name="Corbett-Detig R.B."/>
            <person name="Cavanaugh C.M."/>
        </authorList>
    </citation>
    <scope>NUCLEOTIDE SEQUENCE [LARGE SCALE GENOMIC DNA]</scope>
    <source>
        <strain evidence="6">Se-Cadez</strain>
    </source>
</reference>
<dbReference type="FunFam" id="3.40.50.300:FF:000006">
    <property type="entry name" value="DNA-binding transcriptional regulator NtrC"/>
    <property type="match status" value="1"/>
</dbReference>
<dbReference type="SUPFAM" id="SSF46689">
    <property type="entry name" value="Homeodomain-like"/>
    <property type="match status" value="1"/>
</dbReference>
<dbReference type="GO" id="GO:0043565">
    <property type="term" value="F:sequence-specific DNA binding"/>
    <property type="evidence" value="ECO:0007669"/>
    <property type="project" value="InterPro"/>
</dbReference>
<keyword evidence="3" id="KW-0805">Transcription regulation</keyword>
<evidence type="ECO:0000256" key="1">
    <source>
        <dbReference type="ARBA" id="ARBA00022741"/>
    </source>
</evidence>
<dbReference type="InterPro" id="IPR013656">
    <property type="entry name" value="PAS_4"/>
</dbReference>
<dbReference type="Pfam" id="PF02954">
    <property type="entry name" value="HTH_8"/>
    <property type="match status" value="1"/>
</dbReference>
<dbReference type="SUPFAM" id="SSF55785">
    <property type="entry name" value="PYP-like sensor domain (PAS domain)"/>
    <property type="match status" value="1"/>
</dbReference>
<dbReference type="InterPro" id="IPR002078">
    <property type="entry name" value="Sigma_54_int"/>
</dbReference>
<dbReference type="GO" id="GO:0006355">
    <property type="term" value="P:regulation of DNA-templated transcription"/>
    <property type="evidence" value="ECO:0007669"/>
    <property type="project" value="InterPro"/>
</dbReference>
<accession>A0A1T2KXN4</accession>
<sequence length="441" mass="49144">MSIPGSDRLIDSGMAQLLDTLEEPAILLSPDYRVLAANRCYRRNYEGREVLGRYCYEISHGSTKPCSGVHDICPLKGGLELREPQRVLHIHHSPRGDEHVEVEGRAIFDEDSGDLLYYIEIIRHSRAASAHVDEEGMVGRSEAFNRMLELVQRVAPSETAALLLGESGTGKELVAQAIHDLSPRNRALFVPVECSGLTESLFESQLFGHEKGAFTGAHAAKTGLVESARGGTLFLDEIGDIPLPLQVKLLRLLETGTYRRVGSVDPQQADFRLVCATHRDLKQMVEEGRFRQDLYYRISTFPIELPSLQARIDDLPLLAASLLKRIKVAEGKRLSSDAIACLSGYAFPGNIRELRNILERAALMADGDEIRPEHLPDECRRPYGAGEFSVEAEDGLLSLEEVERRYLEQASKQFGGDRKALAERLGISERTLFRKLQKARS</sequence>
<dbReference type="InterPro" id="IPR027417">
    <property type="entry name" value="P-loop_NTPase"/>
</dbReference>
<dbReference type="AlphaFoldDB" id="A0A1T2KXN4"/>
<dbReference type="Pfam" id="PF00158">
    <property type="entry name" value="Sigma54_activat"/>
    <property type="match status" value="1"/>
</dbReference>
<dbReference type="InterPro" id="IPR025944">
    <property type="entry name" value="Sigma_54_int_dom_CS"/>
</dbReference>
<dbReference type="PROSITE" id="PS50045">
    <property type="entry name" value="SIGMA54_INTERACT_4"/>
    <property type="match status" value="1"/>
</dbReference>
<dbReference type="Pfam" id="PF08448">
    <property type="entry name" value="PAS_4"/>
    <property type="match status" value="1"/>
</dbReference>
<dbReference type="Gene3D" id="1.10.10.60">
    <property type="entry name" value="Homeodomain-like"/>
    <property type="match status" value="1"/>
</dbReference>
<dbReference type="Pfam" id="PF25601">
    <property type="entry name" value="AAA_lid_14"/>
    <property type="match status" value="1"/>
</dbReference>
<dbReference type="Proteomes" id="UP000190896">
    <property type="component" value="Unassembled WGS sequence"/>
</dbReference>
<dbReference type="Gene3D" id="3.40.50.300">
    <property type="entry name" value="P-loop containing nucleotide triphosphate hydrolases"/>
    <property type="match status" value="1"/>
</dbReference>
<dbReference type="PANTHER" id="PTHR32071">
    <property type="entry name" value="TRANSCRIPTIONAL REGULATORY PROTEIN"/>
    <property type="match status" value="1"/>
</dbReference>
<dbReference type="GO" id="GO:0005524">
    <property type="term" value="F:ATP binding"/>
    <property type="evidence" value="ECO:0007669"/>
    <property type="project" value="UniProtKB-KW"/>
</dbReference>
<keyword evidence="2" id="KW-0067">ATP-binding</keyword>
<dbReference type="InterPro" id="IPR009057">
    <property type="entry name" value="Homeodomain-like_sf"/>
</dbReference>
<feature type="domain" description="Sigma-54 factor interaction" evidence="5">
    <location>
        <begin position="137"/>
        <end position="363"/>
    </location>
</feature>
<dbReference type="InterPro" id="IPR058031">
    <property type="entry name" value="AAA_lid_NorR"/>
</dbReference>
<evidence type="ECO:0000256" key="3">
    <source>
        <dbReference type="ARBA" id="ARBA00023015"/>
    </source>
</evidence>
<dbReference type="InterPro" id="IPR003593">
    <property type="entry name" value="AAA+_ATPase"/>
</dbReference>
<dbReference type="PROSITE" id="PS00688">
    <property type="entry name" value="SIGMA54_INTERACT_3"/>
    <property type="match status" value="1"/>
</dbReference>
<dbReference type="SUPFAM" id="SSF52540">
    <property type="entry name" value="P-loop containing nucleoside triphosphate hydrolases"/>
    <property type="match status" value="1"/>
</dbReference>
<dbReference type="InterPro" id="IPR035965">
    <property type="entry name" value="PAS-like_dom_sf"/>
</dbReference>
<keyword evidence="7" id="KW-1185">Reference proteome</keyword>
<dbReference type="SMART" id="SM00382">
    <property type="entry name" value="AAA"/>
    <property type="match status" value="1"/>
</dbReference>
<proteinExistence type="predicted"/>
<evidence type="ECO:0000256" key="2">
    <source>
        <dbReference type="ARBA" id="ARBA00022840"/>
    </source>
</evidence>
<dbReference type="InterPro" id="IPR002197">
    <property type="entry name" value="HTH_Fis"/>
</dbReference>
<gene>
    <name evidence="6" type="ORF">BOW51_01530</name>
</gene>
<dbReference type="Gene3D" id="3.30.450.20">
    <property type="entry name" value="PAS domain"/>
    <property type="match status" value="1"/>
</dbReference>
<organism evidence="6 7">
    <name type="scientific">Solemya velesiana gill symbiont</name>
    <dbReference type="NCBI Taxonomy" id="1918948"/>
    <lineage>
        <taxon>Bacteria</taxon>
        <taxon>Pseudomonadati</taxon>
        <taxon>Pseudomonadota</taxon>
        <taxon>Gammaproteobacteria</taxon>
        <taxon>sulfur-oxidizing symbionts</taxon>
    </lineage>
</organism>
<evidence type="ECO:0000313" key="6">
    <source>
        <dbReference type="EMBL" id="OOZ37627.1"/>
    </source>
</evidence>
<keyword evidence="4" id="KW-0804">Transcription</keyword>
<keyword evidence="1" id="KW-0547">Nucleotide-binding</keyword>